<gene>
    <name evidence="8" type="ORF">WMY93_016920</name>
</gene>
<evidence type="ECO:0000313" key="8">
    <source>
        <dbReference type="EMBL" id="KAK7904313.1"/>
    </source>
</evidence>
<dbReference type="Pfam" id="PF00012">
    <property type="entry name" value="HSP70"/>
    <property type="match status" value="1"/>
</dbReference>
<dbReference type="GO" id="GO:0034663">
    <property type="term" value="C:endoplasmic reticulum chaperone complex"/>
    <property type="evidence" value="ECO:0007669"/>
    <property type="project" value="TreeGrafter"/>
</dbReference>
<dbReference type="AlphaFoldDB" id="A0AAW0NMZ6"/>
<dbReference type="EMBL" id="JBBPFD010000012">
    <property type="protein sequence ID" value="KAK7904313.1"/>
    <property type="molecule type" value="Genomic_DNA"/>
</dbReference>
<keyword evidence="9" id="KW-1185">Reference proteome</keyword>
<dbReference type="SUPFAM" id="SSF53067">
    <property type="entry name" value="Actin-like ATPase domain"/>
    <property type="match status" value="1"/>
</dbReference>
<dbReference type="GO" id="GO:0030968">
    <property type="term" value="P:endoplasmic reticulum unfolded protein response"/>
    <property type="evidence" value="ECO:0007669"/>
    <property type="project" value="TreeGrafter"/>
</dbReference>
<accession>A0AAW0NMZ6</accession>
<dbReference type="GO" id="GO:0140662">
    <property type="term" value="F:ATP-dependent protein folding chaperone"/>
    <property type="evidence" value="ECO:0007669"/>
    <property type="project" value="InterPro"/>
</dbReference>
<dbReference type="PANTHER" id="PTHR45639:SF3">
    <property type="entry name" value="HYPOXIA UP-REGULATED PROTEIN 1"/>
    <property type="match status" value="1"/>
</dbReference>
<keyword evidence="5" id="KW-0067">ATP-binding</keyword>
<reference evidence="9" key="1">
    <citation type="submission" date="2024-04" db="EMBL/GenBank/DDBJ databases">
        <title>Salinicola lusitanus LLJ914,a marine bacterium isolated from the Okinawa Trough.</title>
        <authorList>
            <person name="Li J."/>
        </authorList>
    </citation>
    <scope>NUCLEOTIDE SEQUENCE [LARGE SCALE GENOMIC DNA]</scope>
</reference>
<evidence type="ECO:0000256" key="4">
    <source>
        <dbReference type="ARBA" id="ARBA00022741"/>
    </source>
</evidence>
<organism evidence="8 9">
    <name type="scientific">Mugilogobius chulae</name>
    <name type="common">yellowstripe goby</name>
    <dbReference type="NCBI Taxonomy" id="88201"/>
    <lineage>
        <taxon>Eukaryota</taxon>
        <taxon>Metazoa</taxon>
        <taxon>Chordata</taxon>
        <taxon>Craniata</taxon>
        <taxon>Vertebrata</taxon>
        <taxon>Euteleostomi</taxon>
        <taxon>Actinopterygii</taxon>
        <taxon>Neopterygii</taxon>
        <taxon>Teleostei</taxon>
        <taxon>Neoteleostei</taxon>
        <taxon>Acanthomorphata</taxon>
        <taxon>Gobiaria</taxon>
        <taxon>Gobiiformes</taxon>
        <taxon>Gobioidei</taxon>
        <taxon>Gobiidae</taxon>
        <taxon>Gobionellinae</taxon>
        <taxon>Mugilogobius</taxon>
    </lineage>
</organism>
<dbReference type="FunFam" id="3.90.640.10:FF:000012">
    <property type="entry name" value="Hypoxia up-regulated protein 1"/>
    <property type="match status" value="1"/>
</dbReference>
<evidence type="ECO:0000256" key="2">
    <source>
        <dbReference type="ARBA" id="ARBA00007381"/>
    </source>
</evidence>
<evidence type="ECO:0000256" key="5">
    <source>
        <dbReference type="ARBA" id="ARBA00022840"/>
    </source>
</evidence>
<comment type="similarity">
    <text evidence="2">Belongs to the heat shock protein 70 family.</text>
</comment>
<dbReference type="GO" id="GO:0005524">
    <property type="term" value="F:ATP binding"/>
    <property type="evidence" value="ECO:0007669"/>
    <property type="project" value="UniProtKB-KW"/>
</dbReference>
<protein>
    <recommendedName>
        <fullName evidence="7">Hypoxia up-regulated protein 1</fullName>
    </recommendedName>
</protein>
<dbReference type="InterPro" id="IPR043129">
    <property type="entry name" value="ATPase_NBD"/>
</dbReference>
<dbReference type="Proteomes" id="UP001460270">
    <property type="component" value="Unassembled WGS sequence"/>
</dbReference>
<dbReference type="InterPro" id="IPR013126">
    <property type="entry name" value="Hsp_70_fam"/>
</dbReference>
<comment type="subcellular location">
    <subcellularLocation>
        <location evidence="1">Endoplasmic reticulum lumen</location>
    </subcellularLocation>
</comment>
<dbReference type="InterPro" id="IPR018181">
    <property type="entry name" value="Heat_shock_70_CS"/>
</dbReference>
<keyword evidence="4" id="KW-0547">Nucleotide-binding</keyword>
<dbReference type="PROSITE" id="PS01036">
    <property type="entry name" value="HSP70_3"/>
    <property type="match status" value="1"/>
</dbReference>
<dbReference type="GO" id="GO:0005788">
    <property type="term" value="C:endoplasmic reticulum lumen"/>
    <property type="evidence" value="ECO:0007669"/>
    <property type="project" value="UniProtKB-SubCell"/>
</dbReference>
<dbReference type="PANTHER" id="PTHR45639">
    <property type="entry name" value="HSC70CB, ISOFORM G-RELATED"/>
    <property type="match status" value="1"/>
</dbReference>
<comment type="caution">
    <text evidence="8">The sequence shown here is derived from an EMBL/GenBank/DDBJ whole genome shotgun (WGS) entry which is preliminary data.</text>
</comment>
<dbReference type="GO" id="GO:1903298">
    <property type="term" value="P:negative regulation of hypoxia-induced intrinsic apoptotic signaling pathway"/>
    <property type="evidence" value="ECO:0007669"/>
    <property type="project" value="TreeGrafter"/>
</dbReference>
<sequence>MDLRLRDHLAKLFNEQKKSKKDVRENHRAMAKLLKEAQRLKTVLSANVEGLMDDIDFKAKVSRSDFEQLCADLFERVPKPVQDALTSAEMTMDEIEQVILVGGSTRVPKVQEVLLKAVGK</sequence>
<evidence type="ECO:0000256" key="7">
    <source>
        <dbReference type="ARBA" id="ARBA00040503"/>
    </source>
</evidence>
<name>A0AAW0NMZ6_9GOBI</name>
<evidence type="ECO:0000256" key="6">
    <source>
        <dbReference type="ARBA" id="ARBA00023186"/>
    </source>
</evidence>
<keyword evidence="6" id="KW-0143">Chaperone</keyword>
<proteinExistence type="inferred from homology"/>
<keyword evidence="3" id="KW-0732">Signal</keyword>
<evidence type="ECO:0000256" key="3">
    <source>
        <dbReference type="ARBA" id="ARBA00022729"/>
    </source>
</evidence>
<evidence type="ECO:0000256" key="1">
    <source>
        <dbReference type="ARBA" id="ARBA00004319"/>
    </source>
</evidence>
<evidence type="ECO:0000313" key="9">
    <source>
        <dbReference type="Proteomes" id="UP001460270"/>
    </source>
</evidence>
<dbReference type="Gene3D" id="3.90.640.10">
    <property type="entry name" value="Actin, Chain A, domain 4"/>
    <property type="match status" value="1"/>
</dbReference>